<dbReference type="InterPro" id="IPR001220">
    <property type="entry name" value="Legume_lectin_dom"/>
</dbReference>
<dbReference type="GO" id="GO:0002229">
    <property type="term" value="P:defense response to oomycetes"/>
    <property type="evidence" value="ECO:0007669"/>
    <property type="project" value="UniProtKB-ARBA"/>
</dbReference>
<keyword evidence="14" id="KW-0675">Receptor</keyword>
<dbReference type="SMART" id="SM00220">
    <property type="entry name" value="S_TKc"/>
    <property type="match status" value="1"/>
</dbReference>
<evidence type="ECO:0000256" key="8">
    <source>
        <dbReference type="ARBA" id="ARBA00022734"/>
    </source>
</evidence>
<dbReference type="Gene3D" id="2.60.120.200">
    <property type="match status" value="1"/>
</dbReference>
<organism evidence="21 22">
    <name type="scientific">Ceratopteris richardii</name>
    <name type="common">Triangle waterfern</name>
    <dbReference type="NCBI Taxonomy" id="49495"/>
    <lineage>
        <taxon>Eukaryota</taxon>
        <taxon>Viridiplantae</taxon>
        <taxon>Streptophyta</taxon>
        <taxon>Embryophyta</taxon>
        <taxon>Tracheophyta</taxon>
        <taxon>Polypodiopsida</taxon>
        <taxon>Polypodiidae</taxon>
        <taxon>Polypodiales</taxon>
        <taxon>Pteridineae</taxon>
        <taxon>Pteridaceae</taxon>
        <taxon>Parkerioideae</taxon>
        <taxon>Ceratopteris</taxon>
    </lineage>
</organism>
<comment type="subcellular location">
    <subcellularLocation>
        <location evidence="1">Cell membrane</location>
        <topology evidence="1">Single-pass type I membrane protein</topology>
    </subcellularLocation>
</comment>
<dbReference type="PROSITE" id="PS00107">
    <property type="entry name" value="PROTEIN_KINASE_ATP"/>
    <property type="match status" value="1"/>
</dbReference>
<dbReference type="GO" id="GO:0005886">
    <property type="term" value="C:plasma membrane"/>
    <property type="evidence" value="ECO:0007669"/>
    <property type="project" value="UniProtKB-SubCell"/>
</dbReference>
<evidence type="ECO:0000256" key="2">
    <source>
        <dbReference type="ARBA" id="ARBA00008536"/>
    </source>
</evidence>
<evidence type="ECO:0000256" key="15">
    <source>
        <dbReference type="ARBA" id="ARBA00023180"/>
    </source>
</evidence>
<keyword evidence="4" id="KW-1003">Cell membrane</keyword>
<keyword evidence="22" id="KW-1185">Reference proteome</keyword>
<evidence type="ECO:0000256" key="3">
    <source>
        <dbReference type="ARBA" id="ARBA00010217"/>
    </source>
</evidence>
<feature type="compositionally biased region" description="Polar residues" evidence="17">
    <location>
        <begin position="670"/>
        <end position="680"/>
    </location>
</feature>
<evidence type="ECO:0000313" key="22">
    <source>
        <dbReference type="Proteomes" id="UP000825935"/>
    </source>
</evidence>
<dbReference type="AlphaFoldDB" id="A0A8T2UGN0"/>
<dbReference type="EMBL" id="CM035411">
    <property type="protein sequence ID" value="KAH7434642.1"/>
    <property type="molecule type" value="Genomic_DNA"/>
</dbReference>
<accession>A0A8T2UGN0</accession>
<evidence type="ECO:0000259" key="20">
    <source>
        <dbReference type="PROSITE" id="PS50011"/>
    </source>
</evidence>
<dbReference type="Gene3D" id="1.10.510.10">
    <property type="entry name" value="Transferase(Phosphotransferase) domain 1"/>
    <property type="match status" value="1"/>
</dbReference>
<dbReference type="GO" id="GO:0005524">
    <property type="term" value="F:ATP binding"/>
    <property type="evidence" value="ECO:0007669"/>
    <property type="project" value="UniProtKB-UniRule"/>
</dbReference>
<evidence type="ECO:0000256" key="19">
    <source>
        <dbReference type="SAM" id="SignalP"/>
    </source>
</evidence>
<dbReference type="CDD" id="cd06899">
    <property type="entry name" value="lectin_legume_LecRK_Arcelin_ConA"/>
    <property type="match status" value="1"/>
</dbReference>
<keyword evidence="7 19" id="KW-0732">Signal</keyword>
<dbReference type="PROSITE" id="PS00108">
    <property type="entry name" value="PROTEIN_KINASE_ST"/>
    <property type="match status" value="1"/>
</dbReference>
<evidence type="ECO:0000256" key="9">
    <source>
        <dbReference type="ARBA" id="ARBA00022741"/>
    </source>
</evidence>
<keyword evidence="11 16" id="KW-0067">ATP-binding</keyword>
<gene>
    <name evidence="21" type="ORF">KP509_06G027500</name>
</gene>
<comment type="similarity">
    <text evidence="2">In the N-terminal section; belongs to the leguminous lectin family.</text>
</comment>
<dbReference type="OrthoDB" id="1907892at2759"/>
<sequence length="697" mass="78131">MNGSQMIFKQISFMLLVILYAAGHGLGTPQHFEFASFNNSRIEDVIFVKQDSWYGGQDAQQGSDDAIWLNPDPALVQTRAAANIGKMAYKSPITFKSSEFGMASFTTSFRFKITNTRPYPNGGSGMVFFIADYLKAPEKSYGRYFGMVSPNALNAQRFLAIEFDTHQSTTFFDISASHIGIDISSLRSAVVADSSPNSSQPQYYPELYLYYNFTFTAWIDYNSSSKLIQVWMSNSTLIRPSQPILYYNYNLSDVFNETMFVGFSATNNASEDGMEGHVLYSWNFTAYFPLDKGPKNSGSTLKLPFLIAGVLLAVIIVGCVSFFLWRRNPRSPRPRPSIVGRFNGSETVTSNHVAHYSLRQLKKATNNFGESNRIGEGGSSNVYKGVLEDGRMIAAKRLKVTLHKDKKEAEFISELKVISNMRHRNLLQLRGWCYESEEAILVYDFMSKGSLGQYIYGNEIGSLSSNIRLKIIAGIASALEYLHFGLGECVLHRDVKAANVLLSDEYEPLLGDFGMARLISHSQVDAITMTAAGTTGYMAPEVAFSGRFSDKADIYGFGVLMLELACGRRAIDYLRLNIEEVRLVEWVWSLHLNNTLIEAIDSKMRLEISELQIEQWRKILHIALMCCNPSPDARPSMRLVCSMIEGDDLSVAELLPRSRKWEPLPMENWPSASTSATHSWTKQDKSHDPGLTTSSKE</sequence>
<feature type="chain" id="PRO_5036435744" description="Protein kinase domain-containing protein" evidence="19">
    <location>
        <begin position="28"/>
        <end position="697"/>
    </location>
</feature>
<dbReference type="InterPro" id="IPR013320">
    <property type="entry name" value="ConA-like_dom_sf"/>
</dbReference>
<dbReference type="InterPro" id="IPR008271">
    <property type="entry name" value="Ser/Thr_kinase_AS"/>
</dbReference>
<evidence type="ECO:0000256" key="4">
    <source>
        <dbReference type="ARBA" id="ARBA00022475"/>
    </source>
</evidence>
<evidence type="ECO:0000313" key="21">
    <source>
        <dbReference type="EMBL" id="KAH7434642.1"/>
    </source>
</evidence>
<evidence type="ECO:0000256" key="7">
    <source>
        <dbReference type="ARBA" id="ARBA00022729"/>
    </source>
</evidence>
<keyword evidence="8" id="KW-0430">Lectin</keyword>
<evidence type="ECO:0000256" key="17">
    <source>
        <dbReference type="SAM" id="MobiDB-lite"/>
    </source>
</evidence>
<keyword evidence="15" id="KW-0325">Glycoprotein</keyword>
<dbReference type="InterPro" id="IPR000719">
    <property type="entry name" value="Prot_kinase_dom"/>
</dbReference>
<name>A0A8T2UGN0_CERRI</name>
<feature type="domain" description="Protein kinase" evidence="20">
    <location>
        <begin position="368"/>
        <end position="655"/>
    </location>
</feature>
<evidence type="ECO:0000256" key="5">
    <source>
        <dbReference type="ARBA" id="ARBA00022679"/>
    </source>
</evidence>
<proteinExistence type="inferred from homology"/>
<evidence type="ECO:0000256" key="1">
    <source>
        <dbReference type="ARBA" id="ARBA00004251"/>
    </source>
</evidence>
<dbReference type="Gene3D" id="3.30.200.20">
    <property type="entry name" value="Phosphorylase Kinase, domain 1"/>
    <property type="match status" value="1"/>
</dbReference>
<reference evidence="21" key="1">
    <citation type="submission" date="2021-08" db="EMBL/GenBank/DDBJ databases">
        <title>WGS assembly of Ceratopteris richardii.</title>
        <authorList>
            <person name="Marchant D.B."/>
            <person name="Chen G."/>
            <person name="Jenkins J."/>
            <person name="Shu S."/>
            <person name="Leebens-Mack J."/>
            <person name="Grimwood J."/>
            <person name="Schmutz J."/>
            <person name="Soltis P."/>
            <person name="Soltis D."/>
            <person name="Chen Z.-H."/>
        </authorList>
    </citation>
    <scope>NUCLEOTIDE SEQUENCE</scope>
    <source>
        <strain evidence="21">Whitten #5841</strain>
        <tissue evidence="21">Leaf</tissue>
    </source>
</reference>
<evidence type="ECO:0000256" key="18">
    <source>
        <dbReference type="SAM" id="Phobius"/>
    </source>
</evidence>
<dbReference type="EMBL" id="CM035411">
    <property type="protein sequence ID" value="KAH7434643.1"/>
    <property type="molecule type" value="Genomic_DNA"/>
</dbReference>
<dbReference type="InterPro" id="IPR050528">
    <property type="entry name" value="L-type_Lectin-RKs"/>
</dbReference>
<dbReference type="PROSITE" id="PS50011">
    <property type="entry name" value="PROTEIN_KINASE_DOM"/>
    <property type="match status" value="1"/>
</dbReference>
<evidence type="ECO:0000256" key="13">
    <source>
        <dbReference type="ARBA" id="ARBA00023136"/>
    </source>
</evidence>
<evidence type="ECO:0000256" key="6">
    <source>
        <dbReference type="ARBA" id="ARBA00022692"/>
    </source>
</evidence>
<keyword evidence="13 18" id="KW-0472">Membrane</keyword>
<protein>
    <recommendedName>
        <fullName evidence="20">Protein kinase domain-containing protein</fullName>
    </recommendedName>
</protein>
<dbReference type="FunFam" id="3.30.200.20:FF:000015">
    <property type="entry name" value="Somatic embryogenesis receptor kinase 1"/>
    <property type="match status" value="1"/>
</dbReference>
<comment type="similarity">
    <text evidence="3">In the C-terminal section; belongs to the protein kinase superfamily. Ser/Thr protein kinase family.</text>
</comment>
<feature type="signal peptide" evidence="19">
    <location>
        <begin position="1"/>
        <end position="27"/>
    </location>
</feature>
<evidence type="ECO:0000256" key="16">
    <source>
        <dbReference type="PROSITE-ProRule" id="PRU10141"/>
    </source>
</evidence>
<evidence type="ECO:0000256" key="11">
    <source>
        <dbReference type="ARBA" id="ARBA00022840"/>
    </source>
</evidence>
<keyword evidence="9 16" id="KW-0547">Nucleotide-binding</keyword>
<keyword evidence="5" id="KW-0808">Transferase</keyword>
<feature type="binding site" evidence="16">
    <location>
        <position position="396"/>
    </location>
    <ligand>
        <name>ATP</name>
        <dbReference type="ChEBI" id="CHEBI:30616"/>
    </ligand>
</feature>
<dbReference type="GO" id="GO:0030246">
    <property type="term" value="F:carbohydrate binding"/>
    <property type="evidence" value="ECO:0007669"/>
    <property type="project" value="UniProtKB-KW"/>
</dbReference>
<dbReference type="Proteomes" id="UP000825935">
    <property type="component" value="Chromosome 6"/>
</dbReference>
<dbReference type="FunFam" id="1.10.510.10:FF:000240">
    <property type="entry name" value="Lectin-domain containing receptor kinase A4.3"/>
    <property type="match status" value="1"/>
</dbReference>
<dbReference type="InterPro" id="IPR017441">
    <property type="entry name" value="Protein_kinase_ATP_BS"/>
</dbReference>
<evidence type="ECO:0000256" key="10">
    <source>
        <dbReference type="ARBA" id="ARBA00022777"/>
    </source>
</evidence>
<dbReference type="SUPFAM" id="SSF49899">
    <property type="entry name" value="Concanavalin A-like lectins/glucanases"/>
    <property type="match status" value="1"/>
</dbReference>
<feature type="region of interest" description="Disordered" evidence="17">
    <location>
        <begin position="663"/>
        <end position="697"/>
    </location>
</feature>
<evidence type="ECO:0000256" key="14">
    <source>
        <dbReference type="ARBA" id="ARBA00023170"/>
    </source>
</evidence>
<feature type="transmembrane region" description="Helical" evidence="18">
    <location>
        <begin position="303"/>
        <end position="325"/>
    </location>
</feature>
<evidence type="ECO:0000256" key="12">
    <source>
        <dbReference type="ARBA" id="ARBA00022989"/>
    </source>
</evidence>
<keyword evidence="10" id="KW-0418">Kinase</keyword>
<dbReference type="PANTHER" id="PTHR27007">
    <property type="match status" value="1"/>
</dbReference>
<comment type="caution">
    <text evidence="21">The sequence shown here is derived from an EMBL/GenBank/DDBJ whole genome shotgun (WGS) entry which is preliminary data.</text>
</comment>
<keyword evidence="12 18" id="KW-1133">Transmembrane helix</keyword>
<dbReference type="CDD" id="cd14066">
    <property type="entry name" value="STKc_IRAK"/>
    <property type="match status" value="1"/>
</dbReference>
<dbReference type="GO" id="GO:0004672">
    <property type="term" value="F:protein kinase activity"/>
    <property type="evidence" value="ECO:0007669"/>
    <property type="project" value="InterPro"/>
</dbReference>
<keyword evidence="6 18" id="KW-0812">Transmembrane</keyword>
<dbReference type="Pfam" id="PF00139">
    <property type="entry name" value="Lectin_legB"/>
    <property type="match status" value="1"/>
</dbReference>
<dbReference type="Pfam" id="PF00069">
    <property type="entry name" value="Pkinase"/>
    <property type="match status" value="1"/>
</dbReference>
<dbReference type="InterPro" id="IPR011009">
    <property type="entry name" value="Kinase-like_dom_sf"/>
</dbReference>
<dbReference type="SUPFAM" id="SSF56112">
    <property type="entry name" value="Protein kinase-like (PK-like)"/>
    <property type="match status" value="1"/>
</dbReference>